<feature type="domain" description="Reverse transcriptase" evidence="1">
    <location>
        <begin position="60"/>
        <end position="158"/>
    </location>
</feature>
<keyword evidence="3" id="KW-1185">Reference proteome</keyword>
<dbReference type="InterPro" id="IPR043128">
    <property type="entry name" value="Rev_trsase/Diguanyl_cyclase"/>
</dbReference>
<dbReference type="AlphaFoldDB" id="A0A388M4U4"/>
<dbReference type="CDD" id="cd01647">
    <property type="entry name" value="RT_LTR"/>
    <property type="match status" value="1"/>
</dbReference>
<evidence type="ECO:0000313" key="2">
    <source>
        <dbReference type="EMBL" id="GBG89571.1"/>
    </source>
</evidence>
<dbReference type="Gene3D" id="3.30.70.270">
    <property type="match status" value="1"/>
</dbReference>
<dbReference type="Gramene" id="GBG89571">
    <property type="protein sequence ID" value="GBG89571"/>
    <property type="gene ID" value="CBR_g49360"/>
</dbReference>
<reference evidence="2 3" key="1">
    <citation type="journal article" date="2018" name="Cell">
        <title>The Chara Genome: Secondary Complexity and Implications for Plant Terrestrialization.</title>
        <authorList>
            <person name="Nishiyama T."/>
            <person name="Sakayama H."/>
            <person name="Vries J.D."/>
            <person name="Buschmann H."/>
            <person name="Saint-Marcoux D."/>
            <person name="Ullrich K.K."/>
            <person name="Haas F.B."/>
            <person name="Vanderstraeten L."/>
            <person name="Becker D."/>
            <person name="Lang D."/>
            <person name="Vosolsobe S."/>
            <person name="Rombauts S."/>
            <person name="Wilhelmsson P.K.I."/>
            <person name="Janitza P."/>
            <person name="Kern R."/>
            <person name="Heyl A."/>
            <person name="Rumpler F."/>
            <person name="Villalobos L.I.A.C."/>
            <person name="Clay J.M."/>
            <person name="Skokan R."/>
            <person name="Toyoda A."/>
            <person name="Suzuki Y."/>
            <person name="Kagoshima H."/>
            <person name="Schijlen E."/>
            <person name="Tajeshwar N."/>
            <person name="Catarino B."/>
            <person name="Hetherington A.J."/>
            <person name="Saltykova A."/>
            <person name="Bonnot C."/>
            <person name="Breuninger H."/>
            <person name="Symeonidi A."/>
            <person name="Radhakrishnan G.V."/>
            <person name="Van Nieuwerburgh F."/>
            <person name="Deforce D."/>
            <person name="Chang C."/>
            <person name="Karol K.G."/>
            <person name="Hedrich R."/>
            <person name="Ulvskov P."/>
            <person name="Glockner G."/>
            <person name="Delwiche C.F."/>
            <person name="Petrasek J."/>
            <person name="Van de Peer Y."/>
            <person name="Friml J."/>
            <person name="Beilby M."/>
            <person name="Dolan L."/>
            <person name="Kohara Y."/>
            <person name="Sugano S."/>
            <person name="Fujiyama A."/>
            <person name="Delaux P.-M."/>
            <person name="Quint M."/>
            <person name="TheiBen G."/>
            <person name="Hagemann M."/>
            <person name="Harholt J."/>
            <person name="Dunand C."/>
            <person name="Zachgo S."/>
            <person name="Langdale J."/>
            <person name="Maumus F."/>
            <person name="Straeten D.V.D."/>
            <person name="Gould S.B."/>
            <person name="Rensing S.A."/>
        </authorList>
    </citation>
    <scope>NUCLEOTIDE SEQUENCE [LARGE SCALE GENOMIC DNA]</scope>
    <source>
        <strain evidence="2 3">S276</strain>
    </source>
</reference>
<comment type="caution">
    <text evidence="2">The sequence shown here is derived from an EMBL/GenBank/DDBJ whole genome shotgun (WGS) entry which is preliminary data.</text>
</comment>
<evidence type="ECO:0000313" key="3">
    <source>
        <dbReference type="Proteomes" id="UP000265515"/>
    </source>
</evidence>
<dbReference type="Pfam" id="PF00078">
    <property type="entry name" value="RVT_1"/>
    <property type="match status" value="1"/>
</dbReference>
<sequence length="197" mass="22569">MSDVEHSMQFVPDYRVHHQAPYRLSIPEVTELKRQLEELLRLGFIKPNNSPWVAAVRFARKADGTLRLFIDYRGLNRYTVKNIYPMPRSDELFDRLEGNRFVTKIDLRSGYQQILVAAADQPKTAFRSRFDHYEFTVMSFGLTNTPVTFQRAMNDIWSSTFSSIPTISWSTVVPLRSTSDTSATSLTACADMTSTPS</sequence>
<dbReference type="EMBL" id="BFEA01000746">
    <property type="protein sequence ID" value="GBG89571.1"/>
    <property type="molecule type" value="Genomic_DNA"/>
</dbReference>
<dbReference type="InterPro" id="IPR000477">
    <property type="entry name" value="RT_dom"/>
</dbReference>
<dbReference type="Gene3D" id="3.10.10.10">
    <property type="entry name" value="HIV Type 1 Reverse Transcriptase, subunit A, domain 1"/>
    <property type="match status" value="1"/>
</dbReference>
<dbReference type="InterPro" id="IPR043502">
    <property type="entry name" value="DNA/RNA_pol_sf"/>
</dbReference>
<evidence type="ECO:0000259" key="1">
    <source>
        <dbReference type="Pfam" id="PF00078"/>
    </source>
</evidence>
<dbReference type="PANTHER" id="PTHR24559:SF444">
    <property type="entry name" value="REVERSE TRANSCRIPTASE DOMAIN-CONTAINING PROTEIN"/>
    <property type="match status" value="1"/>
</dbReference>
<gene>
    <name evidence="2" type="ORF">CBR_g49360</name>
</gene>
<accession>A0A388M4U4</accession>
<dbReference type="InterPro" id="IPR053134">
    <property type="entry name" value="RNA-dir_DNA_polymerase"/>
</dbReference>
<protein>
    <recommendedName>
        <fullName evidence="1">Reverse transcriptase domain-containing protein</fullName>
    </recommendedName>
</protein>
<dbReference type="OrthoDB" id="1686402at2759"/>
<dbReference type="PANTHER" id="PTHR24559">
    <property type="entry name" value="TRANSPOSON TY3-I GAG-POL POLYPROTEIN"/>
    <property type="match status" value="1"/>
</dbReference>
<organism evidence="2 3">
    <name type="scientific">Chara braunii</name>
    <name type="common">Braun's stonewort</name>
    <dbReference type="NCBI Taxonomy" id="69332"/>
    <lineage>
        <taxon>Eukaryota</taxon>
        <taxon>Viridiplantae</taxon>
        <taxon>Streptophyta</taxon>
        <taxon>Charophyceae</taxon>
        <taxon>Charales</taxon>
        <taxon>Characeae</taxon>
        <taxon>Chara</taxon>
    </lineage>
</organism>
<proteinExistence type="predicted"/>
<dbReference type="OMA" id="ACSTHIY"/>
<dbReference type="SUPFAM" id="SSF56672">
    <property type="entry name" value="DNA/RNA polymerases"/>
    <property type="match status" value="1"/>
</dbReference>
<name>A0A388M4U4_CHABU</name>
<dbReference type="Proteomes" id="UP000265515">
    <property type="component" value="Unassembled WGS sequence"/>
</dbReference>